<evidence type="ECO:0000313" key="7">
    <source>
        <dbReference type="Proteomes" id="UP000325577"/>
    </source>
</evidence>
<dbReference type="EMBL" id="CM018049">
    <property type="protein sequence ID" value="KAA8520051.1"/>
    <property type="molecule type" value="Genomic_DNA"/>
</dbReference>
<keyword evidence="7" id="KW-1185">Reference proteome</keyword>
<dbReference type="InterPro" id="IPR027417">
    <property type="entry name" value="P-loop_NTPase"/>
</dbReference>
<evidence type="ECO:0000313" key="6">
    <source>
        <dbReference type="EMBL" id="KAA8520051.1"/>
    </source>
</evidence>
<dbReference type="GO" id="GO:0000922">
    <property type="term" value="C:spindle pole"/>
    <property type="evidence" value="ECO:0007669"/>
    <property type="project" value="TreeGrafter"/>
</dbReference>
<proteinExistence type="predicted"/>
<dbReference type="OrthoDB" id="2148418at2759"/>
<dbReference type="AlphaFoldDB" id="A0A5J4ZSK8"/>
<evidence type="ECO:0000256" key="2">
    <source>
        <dbReference type="ARBA" id="ARBA00022490"/>
    </source>
</evidence>
<dbReference type="SUPFAM" id="SSF48371">
    <property type="entry name" value="ARM repeat"/>
    <property type="match status" value="1"/>
</dbReference>
<protein>
    <recommendedName>
        <fullName evidence="8">Calponin-homology (CH) domain-containing protein</fullName>
    </recommendedName>
</protein>
<dbReference type="Pfam" id="PF00612">
    <property type="entry name" value="IQ"/>
    <property type="match status" value="9"/>
</dbReference>
<evidence type="ECO:0000256" key="3">
    <source>
        <dbReference type="ARBA" id="ARBA00022737"/>
    </source>
</evidence>
<dbReference type="InterPro" id="IPR051185">
    <property type="entry name" value="ASPM"/>
</dbReference>
<accession>A0A5J4ZSK8</accession>
<dbReference type="PROSITE" id="PS50176">
    <property type="entry name" value="ARM_REPEAT"/>
    <property type="match status" value="1"/>
</dbReference>
<dbReference type="GO" id="GO:0000278">
    <property type="term" value="P:mitotic cell cycle"/>
    <property type="evidence" value="ECO:0007669"/>
    <property type="project" value="TreeGrafter"/>
</dbReference>
<dbReference type="InterPro" id="IPR000225">
    <property type="entry name" value="Armadillo"/>
</dbReference>
<evidence type="ECO:0008006" key="8">
    <source>
        <dbReference type="Google" id="ProtNLM"/>
    </source>
</evidence>
<dbReference type="Gene3D" id="1.25.10.10">
    <property type="entry name" value="Leucine-rich Repeat Variant"/>
    <property type="match status" value="1"/>
</dbReference>
<dbReference type="PROSITE" id="PS50096">
    <property type="entry name" value="IQ"/>
    <property type="match status" value="6"/>
</dbReference>
<organism evidence="6 7">
    <name type="scientific">Nyssa sinensis</name>
    <dbReference type="NCBI Taxonomy" id="561372"/>
    <lineage>
        <taxon>Eukaryota</taxon>
        <taxon>Viridiplantae</taxon>
        <taxon>Streptophyta</taxon>
        <taxon>Embryophyta</taxon>
        <taxon>Tracheophyta</taxon>
        <taxon>Spermatophyta</taxon>
        <taxon>Magnoliopsida</taxon>
        <taxon>eudicotyledons</taxon>
        <taxon>Gunneridae</taxon>
        <taxon>Pentapetalae</taxon>
        <taxon>asterids</taxon>
        <taxon>Cornales</taxon>
        <taxon>Nyssaceae</taxon>
        <taxon>Nyssa</taxon>
    </lineage>
</organism>
<dbReference type="PANTHER" id="PTHR22706">
    <property type="entry name" value="ASSEMBLY FACTOR FOR SPINDLE MICROTUBULES"/>
    <property type="match status" value="1"/>
</dbReference>
<dbReference type="InterPro" id="IPR016024">
    <property type="entry name" value="ARM-type_fold"/>
</dbReference>
<dbReference type="PANTHER" id="PTHR22706:SF1">
    <property type="entry name" value="ASSEMBLY FACTOR FOR SPINDLE MICROTUBULES"/>
    <property type="match status" value="1"/>
</dbReference>
<dbReference type="Pfam" id="PF00514">
    <property type="entry name" value="Arm"/>
    <property type="match status" value="1"/>
</dbReference>
<name>A0A5J4ZSK8_9ASTE</name>
<gene>
    <name evidence="6" type="ORF">F0562_014275</name>
</gene>
<feature type="repeat" description="ARM" evidence="5">
    <location>
        <begin position="608"/>
        <end position="655"/>
    </location>
</feature>
<evidence type="ECO:0000256" key="5">
    <source>
        <dbReference type="PROSITE-ProRule" id="PRU00259"/>
    </source>
</evidence>
<reference evidence="6 7" key="1">
    <citation type="submission" date="2019-09" db="EMBL/GenBank/DDBJ databases">
        <title>A chromosome-level genome assembly of the Chinese tupelo Nyssa sinensis.</title>
        <authorList>
            <person name="Yang X."/>
            <person name="Kang M."/>
            <person name="Yang Y."/>
            <person name="Xiong H."/>
            <person name="Wang M."/>
            <person name="Zhang Z."/>
            <person name="Wang Z."/>
            <person name="Wu H."/>
            <person name="Ma T."/>
            <person name="Liu J."/>
            <person name="Xi Z."/>
        </authorList>
    </citation>
    <scope>NUCLEOTIDE SEQUENCE [LARGE SCALE GENOMIC DNA]</scope>
    <source>
        <strain evidence="6">J267</strain>
        <tissue evidence="6">Leaf</tissue>
    </source>
</reference>
<dbReference type="InterPro" id="IPR000048">
    <property type="entry name" value="IQ_motif_EF-hand-BS"/>
</dbReference>
<dbReference type="Proteomes" id="UP000325577">
    <property type="component" value="Linkage Group LG6"/>
</dbReference>
<sequence length="746" mass="86728">MWCLLDYYFRKELHCSCSNKDLNKTNGEASIMSAMDYSDAVHNFLLSQKLTTLLGNFPEVLQVSDILEHNGACNDRSVVILLVFLSFQLIVKKNTDQLNFHKLLGFNCQSPERKQLSTACWPMHSEAVLNQDQIHGYNTEDAVRNFKVIMAWWQDMAQRNSKCGLKPATPTVQCFSTARWCTSIQRENAAKVIQSHFRRLVERRNYLLTKNAVSFLQTFVRAWLTVKKKSAINKFSTNKVQESSSARWKQSEIIGRYMTFMSDRHNFVTLKSSHVRGWIARRGAYRRRHLIVNIQSHSRGWLKRRELLFQKEAAIRIQSDFRCIKYWKIYNFYRHAAIEIQRFIRGEITRKRLLGASCLREALPIVCTFKPSRVHVQSLELKIFLQSVVKLQRWWRGVLSIKSRTQSAIIIQSHIRGWIARRGASRERDRILMIQHSAIIIQSHIRGWIARRGASRERDHILMIRAKSAIIIQSHIRRWIARRGASRERDHILMIQAKSAIIIQSHIRRWIARRGASREKDRILMIQSYWKGYLARKDLRGQLLDLRLRVQKSAANVDDGMRIINRLVVALSELLSMKSVSGILHTCATLDMTTEHSQKCCEKLVDAGAVDTLLKLIRSVSRSIPDQEVLKHALSTLRNLARYPHLIEVLLDSRGSVETFLWELVRNKDEGYFIAAELLKKICSNQKGVEAVRKLPALVKRLHNLVEDLIRRAGNEKRNARSMVAREHTERRLREAVELLKLITNG</sequence>
<dbReference type="GO" id="GO:0007051">
    <property type="term" value="P:spindle organization"/>
    <property type="evidence" value="ECO:0007669"/>
    <property type="project" value="TreeGrafter"/>
</dbReference>
<dbReference type="SUPFAM" id="SSF52540">
    <property type="entry name" value="P-loop containing nucleoside triphosphate hydrolases"/>
    <property type="match status" value="2"/>
</dbReference>
<dbReference type="InterPro" id="IPR011989">
    <property type="entry name" value="ARM-like"/>
</dbReference>
<comment type="subcellular location">
    <subcellularLocation>
        <location evidence="1">Cytoplasm</location>
    </subcellularLocation>
</comment>
<evidence type="ECO:0000256" key="1">
    <source>
        <dbReference type="ARBA" id="ARBA00004496"/>
    </source>
</evidence>
<dbReference type="Gene3D" id="1.20.5.190">
    <property type="match status" value="5"/>
</dbReference>
<keyword evidence="2" id="KW-0963">Cytoplasm</keyword>
<dbReference type="GO" id="GO:0005737">
    <property type="term" value="C:cytoplasm"/>
    <property type="evidence" value="ECO:0007669"/>
    <property type="project" value="UniProtKB-SubCell"/>
</dbReference>
<dbReference type="SMART" id="SM00015">
    <property type="entry name" value="IQ"/>
    <property type="match status" value="10"/>
</dbReference>
<dbReference type="GO" id="GO:0051295">
    <property type="term" value="P:establishment of meiotic spindle localization"/>
    <property type="evidence" value="ECO:0007669"/>
    <property type="project" value="TreeGrafter"/>
</dbReference>
<evidence type="ECO:0000256" key="4">
    <source>
        <dbReference type="ARBA" id="ARBA00022860"/>
    </source>
</evidence>
<dbReference type="SMART" id="SM00185">
    <property type="entry name" value="ARM"/>
    <property type="match status" value="1"/>
</dbReference>
<keyword evidence="3" id="KW-0677">Repeat</keyword>
<dbReference type="GO" id="GO:0005516">
    <property type="term" value="F:calmodulin binding"/>
    <property type="evidence" value="ECO:0007669"/>
    <property type="project" value="UniProtKB-KW"/>
</dbReference>
<keyword evidence="4" id="KW-0112">Calmodulin-binding</keyword>